<feature type="compositionally biased region" description="Acidic residues" evidence="1">
    <location>
        <begin position="200"/>
        <end position="218"/>
    </location>
</feature>
<feature type="region of interest" description="Disordered" evidence="1">
    <location>
        <begin position="64"/>
        <end position="96"/>
    </location>
</feature>
<evidence type="ECO:0000313" key="3">
    <source>
        <dbReference type="EMBL" id="MPC63191.1"/>
    </source>
</evidence>
<dbReference type="PROSITE" id="PS00352">
    <property type="entry name" value="CSD_1"/>
    <property type="match status" value="1"/>
</dbReference>
<dbReference type="GO" id="GO:0003676">
    <property type="term" value="F:nucleic acid binding"/>
    <property type="evidence" value="ECO:0007669"/>
    <property type="project" value="InterPro"/>
</dbReference>
<dbReference type="Gene3D" id="2.40.50.140">
    <property type="entry name" value="Nucleic acid-binding proteins"/>
    <property type="match status" value="1"/>
</dbReference>
<dbReference type="InterPro" id="IPR050181">
    <property type="entry name" value="Cold_shock_domain"/>
</dbReference>
<dbReference type="InterPro" id="IPR019844">
    <property type="entry name" value="CSD_CS"/>
</dbReference>
<evidence type="ECO:0000256" key="1">
    <source>
        <dbReference type="SAM" id="MobiDB-lite"/>
    </source>
</evidence>
<evidence type="ECO:0000259" key="2">
    <source>
        <dbReference type="PROSITE" id="PS51857"/>
    </source>
</evidence>
<dbReference type="PROSITE" id="PS51857">
    <property type="entry name" value="CSD_2"/>
    <property type="match status" value="1"/>
</dbReference>
<dbReference type="PANTHER" id="PTHR11544">
    <property type="entry name" value="COLD SHOCK DOMAIN CONTAINING PROTEINS"/>
    <property type="match status" value="1"/>
</dbReference>
<comment type="caution">
    <text evidence="3">The sequence shown here is derived from an EMBL/GenBank/DDBJ whole genome shotgun (WGS) entry which is preliminary data.</text>
</comment>
<dbReference type="Pfam" id="PF00313">
    <property type="entry name" value="CSD"/>
    <property type="match status" value="1"/>
</dbReference>
<feature type="compositionally biased region" description="Basic and acidic residues" evidence="1">
    <location>
        <begin position="175"/>
        <end position="199"/>
    </location>
</feature>
<feature type="domain" description="CSD" evidence="2">
    <location>
        <begin position="6"/>
        <end position="72"/>
    </location>
</feature>
<keyword evidence="4" id="KW-1185">Reference proteome</keyword>
<dbReference type="InterPro" id="IPR002059">
    <property type="entry name" value="CSP_DNA-bd"/>
</dbReference>
<dbReference type="OrthoDB" id="203339at2759"/>
<dbReference type="InterPro" id="IPR011129">
    <property type="entry name" value="CSD"/>
</dbReference>
<gene>
    <name evidence="3" type="primary">YBOXH</name>
    <name evidence="3" type="ORF">E2C01_057285</name>
</gene>
<protein>
    <submittedName>
        <fullName evidence="3">Y-box factor</fullName>
    </submittedName>
</protein>
<organism evidence="3 4">
    <name type="scientific">Portunus trituberculatus</name>
    <name type="common">Swimming crab</name>
    <name type="synonym">Neptunus trituberculatus</name>
    <dbReference type="NCBI Taxonomy" id="210409"/>
    <lineage>
        <taxon>Eukaryota</taxon>
        <taxon>Metazoa</taxon>
        <taxon>Ecdysozoa</taxon>
        <taxon>Arthropoda</taxon>
        <taxon>Crustacea</taxon>
        <taxon>Multicrustacea</taxon>
        <taxon>Malacostraca</taxon>
        <taxon>Eumalacostraca</taxon>
        <taxon>Eucarida</taxon>
        <taxon>Decapoda</taxon>
        <taxon>Pleocyemata</taxon>
        <taxon>Brachyura</taxon>
        <taxon>Eubrachyura</taxon>
        <taxon>Portunoidea</taxon>
        <taxon>Portunidae</taxon>
        <taxon>Portuninae</taxon>
        <taxon>Portunus</taxon>
    </lineage>
</organism>
<dbReference type="InterPro" id="IPR012340">
    <property type="entry name" value="NA-bd_OB-fold"/>
</dbReference>
<dbReference type="AlphaFoldDB" id="A0A5B7GSI9"/>
<evidence type="ECO:0000313" key="4">
    <source>
        <dbReference type="Proteomes" id="UP000324222"/>
    </source>
</evidence>
<dbReference type="SMART" id="SM00357">
    <property type="entry name" value="CSP"/>
    <property type="match status" value="1"/>
</dbReference>
<accession>A0A5B7GSI9</accession>
<dbReference type="EMBL" id="VSRR010020511">
    <property type="protein sequence ID" value="MPC63191.1"/>
    <property type="molecule type" value="Genomic_DNA"/>
</dbReference>
<reference evidence="3 4" key="1">
    <citation type="submission" date="2019-05" db="EMBL/GenBank/DDBJ databases">
        <title>Another draft genome of Portunus trituberculatus and its Hox gene families provides insights of decapod evolution.</title>
        <authorList>
            <person name="Jeong J.-H."/>
            <person name="Song I."/>
            <person name="Kim S."/>
            <person name="Choi T."/>
            <person name="Kim D."/>
            <person name="Ryu S."/>
            <person name="Kim W."/>
        </authorList>
    </citation>
    <scope>NUCLEOTIDE SEQUENCE [LARGE SCALE GENOMIC DNA]</scope>
    <source>
        <tissue evidence="3">Muscle</tissue>
    </source>
</reference>
<proteinExistence type="predicted"/>
<dbReference type="PRINTS" id="PR00050">
    <property type="entry name" value="COLDSHOCK"/>
</dbReference>
<name>A0A5B7GSI9_PORTR</name>
<dbReference type="Proteomes" id="UP000324222">
    <property type="component" value="Unassembled WGS sequence"/>
</dbReference>
<sequence length="253" mass="27999">MTSPAQHPGLVKWYNVKACYGFIQDLHMGADVFCHASDLNRPLRNNPPREGDQVLLAIQEGAKGPEARDVAPVGSTSDPSKSSHRTPRKQQEEEEDVQAKIYACIYTAKAIAGTNYRRLQEMIPFILQYNGLPAVYIPRSALPPTNRDNTRLSRRDSPGADHETGNTSVAAPNLHHIEHPTEKEAGTEQGRRDEAKDVDDKQEEGKDDEDDEENEEVDVERNTSEATKPANPSRAHESDAALSTSSDDDESDD</sequence>
<feature type="compositionally biased region" description="Basic and acidic residues" evidence="1">
    <location>
        <begin position="148"/>
        <end position="164"/>
    </location>
</feature>
<feature type="region of interest" description="Disordered" evidence="1">
    <location>
        <begin position="140"/>
        <end position="253"/>
    </location>
</feature>
<dbReference type="SUPFAM" id="SSF50249">
    <property type="entry name" value="Nucleic acid-binding proteins"/>
    <property type="match status" value="1"/>
</dbReference>
<dbReference type="CDD" id="cd04458">
    <property type="entry name" value="CSP_CDS"/>
    <property type="match status" value="1"/>
</dbReference>